<protein>
    <recommendedName>
        <fullName evidence="2">THO1-MOS11 C-terminal domain-containing protein</fullName>
    </recommendedName>
</protein>
<dbReference type="Pfam" id="PF18592">
    <property type="entry name" value="Tho1_MOS11_C"/>
    <property type="match status" value="1"/>
</dbReference>
<dbReference type="PANTHER" id="PTHR47701">
    <property type="entry name" value="PROTEIN MODIFIER OF SNC1 11"/>
    <property type="match status" value="1"/>
</dbReference>
<feature type="compositionally biased region" description="Basic and acidic residues" evidence="1">
    <location>
        <begin position="146"/>
        <end position="165"/>
    </location>
</feature>
<evidence type="ECO:0000313" key="4">
    <source>
        <dbReference type="Proteomes" id="UP000652761"/>
    </source>
</evidence>
<feature type="compositionally biased region" description="Polar residues" evidence="1">
    <location>
        <begin position="261"/>
        <end position="273"/>
    </location>
</feature>
<feature type="region of interest" description="Disordered" evidence="1">
    <location>
        <begin position="146"/>
        <end position="273"/>
    </location>
</feature>
<feature type="region of interest" description="Disordered" evidence="1">
    <location>
        <begin position="22"/>
        <end position="91"/>
    </location>
</feature>
<proteinExistence type="predicted"/>
<feature type="domain" description="THO1-MOS11 C-terminal" evidence="2">
    <location>
        <begin position="94"/>
        <end position="127"/>
    </location>
</feature>
<evidence type="ECO:0000256" key="1">
    <source>
        <dbReference type="SAM" id="MobiDB-lite"/>
    </source>
</evidence>
<feature type="compositionally biased region" description="Basic and acidic residues" evidence="1">
    <location>
        <begin position="45"/>
        <end position="58"/>
    </location>
</feature>
<feature type="compositionally biased region" description="Basic and acidic residues" evidence="1">
    <location>
        <begin position="207"/>
        <end position="259"/>
    </location>
</feature>
<name>A0A843V9N9_COLES</name>
<dbReference type="PANTHER" id="PTHR47701:SF2">
    <property type="entry name" value="PROTEIN MODIFIER OF SNC1 11"/>
    <property type="match status" value="1"/>
</dbReference>
<gene>
    <name evidence="3" type="ORF">Taro_024547</name>
</gene>
<organism evidence="3 4">
    <name type="scientific">Colocasia esculenta</name>
    <name type="common">Wild taro</name>
    <name type="synonym">Arum esculentum</name>
    <dbReference type="NCBI Taxonomy" id="4460"/>
    <lineage>
        <taxon>Eukaryota</taxon>
        <taxon>Viridiplantae</taxon>
        <taxon>Streptophyta</taxon>
        <taxon>Embryophyta</taxon>
        <taxon>Tracheophyta</taxon>
        <taxon>Spermatophyta</taxon>
        <taxon>Magnoliopsida</taxon>
        <taxon>Liliopsida</taxon>
        <taxon>Araceae</taxon>
        <taxon>Aroideae</taxon>
        <taxon>Colocasieae</taxon>
        <taxon>Colocasia</taxon>
    </lineage>
</organism>
<sequence>MEVKKPSDLVAKKPEQQLLRKKALEAALDQEKLSSSPSRLPQSGPKDDGADEIQKKSEGGGGAEPKADRPQGAEAAPVLSPTAAAAAKAAAAGLVTDLQKKLLRAERFGMPVQLSEEEKRSSRAERYIGGANCLEAVRCVDAFTREGFHSDSKPSDSEKFEDRGLDASGQTSYARKGDCRSEVDARNLEICGSEPPRFGTGSSLPGKSEELKRKERAERFKLGSDDEEAKKRARLERFGQDKSSSLEEEKRKARAERFAKGTSSAPSQTNGKVNSTLKTMLLNLLQPIKQLCGVACSKGGDEFAAGGEKIKLWVGME</sequence>
<accession>A0A843V9N9</accession>
<keyword evidence="4" id="KW-1185">Reference proteome</keyword>
<dbReference type="Proteomes" id="UP000652761">
    <property type="component" value="Unassembled WGS sequence"/>
</dbReference>
<feature type="compositionally biased region" description="Basic and acidic residues" evidence="1">
    <location>
        <begin position="175"/>
        <end position="187"/>
    </location>
</feature>
<evidence type="ECO:0000313" key="3">
    <source>
        <dbReference type="EMBL" id="MQL91926.1"/>
    </source>
</evidence>
<feature type="compositionally biased region" description="Low complexity" evidence="1">
    <location>
        <begin position="73"/>
        <end position="91"/>
    </location>
</feature>
<dbReference type="GO" id="GO:0005634">
    <property type="term" value="C:nucleus"/>
    <property type="evidence" value="ECO:0007669"/>
    <property type="project" value="TreeGrafter"/>
</dbReference>
<dbReference type="GO" id="GO:0016973">
    <property type="term" value="P:poly(A)+ mRNA export from nucleus"/>
    <property type="evidence" value="ECO:0007669"/>
    <property type="project" value="InterPro"/>
</dbReference>
<dbReference type="InterPro" id="IPR044209">
    <property type="entry name" value="MOS11"/>
</dbReference>
<reference evidence="3" key="1">
    <citation type="submission" date="2017-07" db="EMBL/GenBank/DDBJ databases">
        <title>Taro Niue Genome Assembly and Annotation.</title>
        <authorList>
            <person name="Atibalentja N."/>
            <person name="Keating K."/>
            <person name="Fields C.J."/>
        </authorList>
    </citation>
    <scope>NUCLEOTIDE SEQUENCE</scope>
    <source>
        <strain evidence="3">Niue_2</strain>
        <tissue evidence="3">Leaf</tissue>
    </source>
</reference>
<dbReference type="AlphaFoldDB" id="A0A843V9N9"/>
<dbReference type="OrthoDB" id="5837849at2759"/>
<dbReference type="EMBL" id="NMUH01001393">
    <property type="protein sequence ID" value="MQL91926.1"/>
    <property type="molecule type" value="Genomic_DNA"/>
</dbReference>
<dbReference type="InterPro" id="IPR040746">
    <property type="entry name" value="THO1_MOS11_C"/>
</dbReference>
<evidence type="ECO:0000259" key="2">
    <source>
        <dbReference type="Pfam" id="PF18592"/>
    </source>
</evidence>
<comment type="caution">
    <text evidence="3">The sequence shown here is derived from an EMBL/GenBank/DDBJ whole genome shotgun (WGS) entry which is preliminary data.</text>
</comment>